<evidence type="ECO:0000256" key="1">
    <source>
        <dbReference type="SAM" id="Phobius"/>
    </source>
</evidence>
<accession>A0A5N7CQ74</accession>
<dbReference type="EMBL" id="ML735216">
    <property type="protein sequence ID" value="KAE8396059.1"/>
    <property type="molecule type" value="Genomic_DNA"/>
</dbReference>
<keyword evidence="1" id="KW-0812">Transmembrane</keyword>
<keyword evidence="1" id="KW-0472">Membrane</keyword>
<protein>
    <submittedName>
        <fullName evidence="2">Uncharacterized protein</fullName>
    </submittedName>
</protein>
<dbReference type="OrthoDB" id="439943at2759"/>
<dbReference type="Proteomes" id="UP000326877">
    <property type="component" value="Unassembled WGS sequence"/>
</dbReference>
<organism evidence="2">
    <name type="scientific">Petromyces alliaceus</name>
    <name type="common">Aspergillus alliaceus</name>
    <dbReference type="NCBI Taxonomy" id="209559"/>
    <lineage>
        <taxon>Eukaryota</taxon>
        <taxon>Fungi</taxon>
        <taxon>Dikarya</taxon>
        <taxon>Ascomycota</taxon>
        <taxon>Pezizomycotina</taxon>
        <taxon>Eurotiomycetes</taxon>
        <taxon>Eurotiomycetidae</taxon>
        <taxon>Eurotiales</taxon>
        <taxon>Aspergillaceae</taxon>
        <taxon>Aspergillus</taxon>
        <taxon>Aspergillus subgen. Circumdati</taxon>
    </lineage>
</organism>
<name>A0A5N7CQ74_PETAA</name>
<keyword evidence="1" id="KW-1133">Transmembrane helix</keyword>
<gene>
    <name evidence="2" type="ORF">BDV23DRAFT_144228</name>
</gene>
<dbReference type="AlphaFoldDB" id="A0A5N7CQ74"/>
<sequence length="58" mass="6446">MLDIGLVGPFLFFPYIRASFACLIRGIFVRFLSLFLGSDCAYSWSAKVTAGQLSYCVL</sequence>
<reference evidence="2" key="1">
    <citation type="submission" date="2019-04" db="EMBL/GenBank/DDBJ databases">
        <title>Friends and foes A comparative genomics studyof 23 Aspergillus species from section Flavi.</title>
        <authorList>
            <consortium name="DOE Joint Genome Institute"/>
            <person name="Kjaerbolling I."/>
            <person name="Vesth T."/>
            <person name="Frisvad J.C."/>
            <person name="Nybo J.L."/>
            <person name="Theobald S."/>
            <person name="Kildgaard S."/>
            <person name="Isbrandt T."/>
            <person name="Kuo A."/>
            <person name="Sato A."/>
            <person name="Lyhne E.K."/>
            <person name="Kogle M.E."/>
            <person name="Wiebenga A."/>
            <person name="Kun R.S."/>
            <person name="Lubbers R.J."/>
            <person name="Makela M.R."/>
            <person name="Barry K."/>
            <person name="Chovatia M."/>
            <person name="Clum A."/>
            <person name="Daum C."/>
            <person name="Haridas S."/>
            <person name="He G."/>
            <person name="LaButti K."/>
            <person name="Lipzen A."/>
            <person name="Mondo S."/>
            <person name="Riley R."/>
            <person name="Salamov A."/>
            <person name="Simmons B.A."/>
            <person name="Magnuson J.K."/>
            <person name="Henrissat B."/>
            <person name="Mortensen U.H."/>
            <person name="Larsen T.O."/>
            <person name="Devries R.P."/>
            <person name="Grigoriev I.V."/>
            <person name="Machida M."/>
            <person name="Baker S.E."/>
            <person name="Andersen M.R."/>
        </authorList>
    </citation>
    <scope>NUCLEOTIDE SEQUENCE [LARGE SCALE GENOMIC DNA]</scope>
    <source>
        <strain evidence="2">IBT 14317</strain>
    </source>
</reference>
<feature type="transmembrane region" description="Helical" evidence="1">
    <location>
        <begin position="6"/>
        <end position="28"/>
    </location>
</feature>
<evidence type="ECO:0000313" key="2">
    <source>
        <dbReference type="EMBL" id="KAE8396059.1"/>
    </source>
</evidence>
<feature type="non-terminal residue" evidence="2">
    <location>
        <position position="58"/>
    </location>
</feature>
<proteinExistence type="predicted"/>